<evidence type="ECO:0000256" key="4">
    <source>
        <dbReference type="ARBA" id="ARBA00022692"/>
    </source>
</evidence>
<dbReference type="EMBL" id="QRGR01000001">
    <property type="protein sequence ID" value="RDV17212.1"/>
    <property type="molecule type" value="Genomic_DNA"/>
</dbReference>
<keyword evidence="11" id="KW-1185">Reference proteome</keyword>
<evidence type="ECO:0000313" key="10">
    <source>
        <dbReference type="EMBL" id="RDV17212.1"/>
    </source>
</evidence>
<dbReference type="InterPro" id="IPR039426">
    <property type="entry name" value="TonB-dep_rcpt-like"/>
</dbReference>
<dbReference type="Proteomes" id="UP000256708">
    <property type="component" value="Unassembled WGS sequence"/>
</dbReference>
<dbReference type="InterPro" id="IPR008969">
    <property type="entry name" value="CarboxyPept-like_regulatory"/>
</dbReference>
<reference evidence="11" key="1">
    <citation type="submission" date="2018-08" db="EMBL/GenBank/DDBJ databases">
        <authorList>
            <person name="Liu Z.-W."/>
            <person name="Du Z.-J."/>
        </authorList>
    </citation>
    <scope>NUCLEOTIDE SEQUENCE [LARGE SCALE GENOMIC DNA]</scope>
    <source>
        <strain evidence="11">H4X</strain>
    </source>
</reference>
<evidence type="ECO:0000256" key="1">
    <source>
        <dbReference type="ARBA" id="ARBA00004571"/>
    </source>
</evidence>
<evidence type="ECO:0000256" key="8">
    <source>
        <dbReference type="SAM" id="SignalP"/>
    </source>
</evidence>
<dbReference type="Gene3D" id="2.40.170.20">
    <property type="entry name" value="TonB-dependent receptor, beta-barrel domain"/>
    <property type="match status" value="1"/>
</dbReference>
<feature type="domain" description="TonB-dependent receptor plug" evidence="9">
    <location>
        <begin position="122"/>
        <end position="230"/>
    </location>
</feature>
<proteinExistence type="inferred from homology"/>
<dbReference type="OrthoDB" id="9768177at2"/>
<evidence type="ECO:0000256" key="7">
    <source>
        <dbReference type="PROSITE-ProRule" id="PRU01360"/>
    </source>
</evidence>
<dbReference type="Pfam" id="PF13715">
    <property type="entry name" value="CarbopepD_reg_2"/>
    <property type="match status" value="1"/>
</dbReference>
<evidence type="ECO:0000259" key="9">
    <source>
        <dbReference type="Pfam" id="PF07715"/>
    </source>
</evidence>
<dbReference type="Pfam" id="PF07715">
    <property type="entry name" value="Plug"/>
    <property type="match status" value="1"/>
</dbReference>
<dbReference type="NCBIfam" id="TIGR04056">
    <property type="entry name" value="OMP_RagA_SusC"/>
    <property type="match status" value="1"/>
</dbReference>
<dbReference type="Gene3D" id="2.170.130.10">
    <property type="entry name" value="TonB-dependent receptor, plug domain"/>
    <property type="match status" value="1"/>
</dbReference>
<feature type="chain" id="PRO_5017807625" evidence="8">
    <location>
        <begin position="28"/>
        <end position="1039"/>
    </location>
</feature>
<evidence type="ECO:0000256" key="3">
    <source>
        <dbReference type="ARBA" id="ARBA00022452"/>
    </source>
</evidence>
<sequence>MQHLLLKELRYYMILPLFFLSMASALAQSVQVKGKVTDENGIELPGVTVLLKGTTTATPTGADGTYSLDVPDGSGTLVFSYIGYQPQEVPINNQSTVNVNLLDDAKSLQEVVVVGYGTQKRENLTGAVSTVSSEAIQNRPVANVATALQGVAPGLNITRTTGQPGNEGIGIQIRGATSANGNVDPLIVVDGVASPGVTLQTMNPNDIATISVLKDAAAASIYGAQAAGGVILITTKQGKDGKVVFDYSTQVGVDWALNLPQRMETWEEAEYSNLARANAGQGPEYTAEEIGYFKDGSTPYIINPADTNNYLYYNTESIIDQVVRKNTAMQTHNLSARGGTEKLNFMASVGFYDKQGMFKVGPDKNERYNARLNLGAQLTKHLSLDSRISYTLQQIETSSNNISGNGGTLLHSLYRNSRNRYPTFTPEGRYNYQGAQTYAQLESGGYNNYTRNFFDGVFTLRLAEVVKGLQLRAVYGVQYRLGDREIFDRTVEMFNRTGVASRLNNPNFYQLRKELDHNNNLQFLADYDLSIGAKHNFHILGGYQYEDIRGEDVETRTTNLVSNDLPSLVLGDDRTKTNNQSISTYAFQSLFGRFNYNYDGKYLLEATLRVDESSRLAPGLRVKVFPSASAGWNLHRESWFSETLPLFYEFKLRGSWGTLGNAQGIGNYDYLALLNRGNNLVLGTPESRSTYFYQNTVPASRLSWETIETMNGGLDMGFFNNRLQASVDYYVKYNRNMLTPMQLPATFGVGTPKANNGELKSWGWETELRYQNTIGNSFNYSVAVNVSDNQNELMQYAGRRVIPRGVASILEGYPLNTIWGYQTAGYFTSEAEVDEWAFQDSRAGVGDVKYVDLDGDNKITVGKGTPEDHGDLVFLGTTQPRYLFGFNLAMDWKGLDFAVFAQGVGKRNFMPSSDVLEPLPYTWQQAMDIHRDYWTPENPDALYPRPYLGGRHNFLVSDKWVLDASYMRIKNLQVGYTLPEAWTQKARIARARIFFTGQDLLTISGLGKFQDYLDPEQANNTGSAYPFFGTAAMGLNLTF</sequence>
<keyword evidence="3 7" id="KW-1134">Transmembrane beta strand</keyword>
<keyword evidence="6 7" id="KW-0998">Cell outer membrane</keyword>
<dbReference type="InterPro" id="IPR012910">
    <property type="entry name" value="Plug_dom"/>
</dbReference>
<dbReference type="Gene3D" id="2.60.40.1120">
    <property type="entry name" value="Carboxypeptidase-like, regulatory domain"/>
    <property type="match status" value="1"/>
</dbReference>
<evidence type="ECO:0000313" key="11">
    <source>
        <dbReference type="Proteomes" id="UP000256708"/>
    </source>
</evidence>
<comment type="caution">
    <text evidence="10">The sequence shown here is derived from an EMBL/GenBank/DDBJ whole genome shotgun (WGS) entry which is preliminary data.</text>
</comment>
<dbReference type="InterPro" id="IPR023996">
    <property type="entry name" value="TonB-dep_OMP_SusC/RagA"/>
</dbReference>
<keyword evidence="10" id="KW-0675">Receptor</keyword>
<evidence type="ECO:0000256" key="2">
    <source>
        <dbReference type="ARBA" id="ARBA00022448"/>
    </source>
</evidence>
<accession>A0A3D8LJF1</accession>
<keyword evidence="5 7" id="KW-0472">Membrane</keyword>
<gene>
    <name evidence="10" type="ORF">DXT99_01520</name>
</gene>
<dbReference type="InterPro" id="IPR036942">
    <property type="entry name" value="Beta-barrel_TonB_sf"/>
</dbReference>
<comment type="subcellular location">
    <subcellularLocation>
        <location evidence="1 7">Cell outer membrane</location>
        <topology evidence="1 7">Multi-pass membrane protein</topology>
    </subcellularLocation>
</comment>
<comment type="similarity">
    <text evidence="7">Belongs to the TonB-dependent receptor family.</text>
</comment>
<dbReference type="InterPro" id="IPR023997">
    <property type="entry name" value="TonB-dep_OMP_SusC/RagA_CS"/>
</dbReference>
<keyword evidence="2 7" id="KW-0813">Transport</keyword>
<feature type="signal peptide" evidence="8">
    <location>
        <begin position="1"/>
        <end position="27"/>
    </location>
</feature>
<keyword evidence="4 7" id="KW-0812">Transmembrane</keyword>
<keyword evidence="8" id="KW-0732">Signal</keyword>
<evidence type="ECO:0000256" key="6">
    <source>
        <dbReference type="ARBA" id="ARBA00023237"/>
    </source>
</evidence>
<organism evidence="10 11">
    <name type="scientific">Pontibacter diazotrophicus</name>
    <dbReference type="NCBI Taxonomy" id="1400979"/>
    <lineage>
        <taxon>Bacteria</taxon>
        <taxon>Pseudomonadati</taxon>
        <taxon>Bacteroidota</taxon>
        <taxon>Cytophagia</taxon>
        <taxon>Cytophagales</taxon>
        <taxon>Hymenobacteraceae</taxon>
        <taxon>Pontibacter</taxon>
    </lineage>
</organism>
<protein>
    <submittedName>
        <fullName evidence="10">TonB-dependent receptor</fullName>
    </submittedName>
</protein>
<dbReference type="InterPro" id="IPR037066">
    <property type="entry name" value="Plug_dom_sf"/>
</dbReference>
<dbReference type="SUPFAM" id="SSF56935">
    <property type="entry name" value="Porins"/>
    <property type="match status" value="1"/>
</dbReference>
<name>A0A3D8LJF1_9BACT</name>
<evidence type="ECO:0000256" key="5">
    <source>
        <dbReference type="ARBA" id="ARBA00023136"/>
    </source>
</evidence>
<dbReference type="NCBIfam" id="TIGR04057">
    <property type="entry name" value="SusC_RagA_signa"/>
    <property type="match status" value="1"/>
</dbReference>
<dbReference type="GO" id="GO:0009279">
    <property type="term" value="C:cell outer membrane"/>
    <property type="evidence" value="ECO:0007669"/>
    <property type="project" value="UniProtKB-SubCell"/>
</dbReference>
<dbReference type="SUPFAM" id="SSF49464">
    <property type="entry name" value="Carboxypeptidase regulatory domain-like"/>
    <property type="match status" value="1"/>
</dbReference>
<dbReference type="AlphaFoldDB" id="A0A3D8LJF1"/>
<dbReference type="PROSITE" id="PS52016">
    <property type="entry name" value="TONB_DEPENDENT_REC_3"/>
    <property type="match status" value="1"/>
</dbReference>